<dbReference type="Gene3D" id="3.40.50.300">
    <property type="entry name" value="P-loop containing nucleotide triphosphate hydrolases"/>
    <property type="match status" value="1"/>
</dbReference>
<evidence type="ECO:0000313" key="1">
    <source>
        <dbReference type="EMBL" id="MXN20543.1"/>
    </source>
</evidence>
<organism evidence="1 2">
    <name type="scientific">Pseudooceanicola albus</name>
    <dbReference type="NCBI Taxonomy" id="2692189"/>
    <lineage>
        <taxon>Bacteria</taxon>
        <taxon>Pseudomonadati</taxon>
        <taxon>Pseudomonadota</taxon>
        <taxon>Alphaproteobacteria</taxon>
        <taxon>Rhodobacterales</taxon>
        <taxon>Paracoccaceae</taxon>
        <taxon>Pseudooceanicola</taxon>
    </lineage>
</organism>
<reference evidence="1 2" key="1">
    <citation type="submission" date="2019-12" db="EMBL/GenBank/DDBJ databases">
        <authorList>
            <person name="Li M."/>
        </authorList>
    </citation>
    <scope>NUCLEOTIDE SEQUENCE [LARGE SCALE GENOMIC DNA]</scope>
    <source>
        <strain evidence="1 2">GBMRC 2024</strain>
    </source>
</reference>
<dbReference type="AlphaFoldDB" id="A0A6L7GCL2"/>
<dbReference type="RefSeq" id="WP_160896660.1">
    <property type="nucleotide sequence ID" value="NZ_WUMU01000030.1"/>
</dbReference>
<gene>
    <name evidence="1" type="ORF">GR170_22160</name>
</gene>
<comment type="caution">
    <text evidence="1">The sequence shown here is derived from an EMBL/GenBank/DDBJ whole genome shotgun (WGS) entry which is preliminary data.</text>
</comment>
<accession>A0A6L7GCL2</accession>
<dbReference type="InterPro" id="IPR027417">
    <property type="entry name" value="P-loop_NTPase"/>
</dbReference>
<dbReference type="SUPFAM" id="SSF52540">
    <property type="entry name" value="P-loop containing nucleoside triphosphate hydrolases"/>
    <property type="match status" value="1"/>
</dbReference>
<evidence type="ECO:0008006" key="3">
    <source>
        <dbReference type="Google" id="ProtNLM"/>
    </source>
</evidence>
<keyword evidence="2" id="KW-1185">Reference proteome</keyword>
<evidence type="ECO:0000313" key="2">
    <source>
        <dbReference type="Proteomes" id="UP000477911"/>
    </source>
</evidence>
<protein>
    <recommendedName>
        <fullName evidence="3">Sulfotransferase family protein</fullName>
    </recommendedName>
</protein>
<dbReference type="Proteomes" id="UP000477911">
    <property type="component" value="Unassembled WGS sequence"/>
</dbReference>
<name>A0A6L7GCL2_9RHOB</name>
<sequence>MRPRLILHIGTHKTGTSAIQGWLAGHGAALAGVGAHYGATHRPPHPGLAKHTSLFAALTGKGNAPAQEFAAIRADFAASGQPTLILSEEGLSAPRYRLFREIAPLLEGFDVRVVLMLRRQDLFVESLWNQVSKEGVNRLDLGDFARRDWNRRRLDYAAIAAFWEGFGQLVPCAYDPGVPGGSVGQFLRAADLGLEATGAGLWANPSPSMNCAALFVRLNRARLQPLIPVARQLFRTDRRRHGLGRNLRAEILRDAAPGNALLARRYGLHFPDVLPDEPETPMRGPDLRALARALRGAGPVALPRPFREG</sequence>
<dbReference type="EMBL" id="WUMU01000030">
    <property type="protein sequence ID" value="MXN20543.1"/>
    <property type="molecule type" value="Genomic_DNA"/>
</dbReference>
<proteinExistence type="predicted"/>